<evidence type="ECO:0000313" key="2">
    <source>
        <dbReference type="EMBL" id="KON92280.1"/>
    </source>
</evidence>
<dbReference type="InterPro" id="IPR035919">
    <property type="entry name" value="EAL_sf"/>
</dbReference>
<dbReference type="GO" id="GO:0071111">
    <property type="term" value="F:cyclic-guanylate-specific phosphodiesterase activity"/>
    <property type="evidence" value="ECO:0007669"/>
    <property type="project" value="InterPro"/>
</dbReference>
<name>A0A0M0GQS6_9BACI</name>
<dbReference type="PROSITE" id="PS50883">
    <property type="entry name" value="EAL"/>
    <property type="match status" value="1"/>
</dbReference>
<evidence type="ECO:0000313" key="3">
    <source>
        <dbReference type="Proteomes" id="UP000037405"/>
    </source>
</evidence>
<dbReference type="SMART" id="SM00052">
    <property type="entry name" value="EAL"/>
    <property type="match status" value="1"/>
</dbReference>
<dbReference type="InterPro" id="IPR029151">
    <property type="entry name" value="Sensor-like_sf"/>
</dbReference>
<evidence type="ECO:0000259" key="1">
    <source>
        <dbReference type="PROSITE" id="PS50883"/>
    </source>
</evidence>
<dbReference type="AlphaFoldDB" id="A0A0M0GQS6"/>
<dbReference type="OrthoDB" id="1673646at2"/>
<dbReference type="InterPro" id="IPR001633">
    <property type="entry name" value="EAL_dom"/>
</dbReference>
<protein>
    <submittedName>
        <fullName evidence="2">Diguanylate phosphodiesterase</fullName>
    </submittedName>
</protein>
<dbReference type="PATRIC" id="fig|189381.12.peg.1648"/>
<dbReference type="PANTHER" id="PTHR33121">
    <property type="entry name" value="CYCLIC DI-GMP PHOSPHODIESTERASE PDEF"/>
    <property type="match status" value="1"/>
</dbReference>
<dbReference type="EMBL" id="LGUE01000001">
    <property type="protein sequence ID" value="KON92280.1"/>
    <property type="molecule type" value="Genomic_DNA"/>
</dbReference>
<organism evidence="2 3">
    <name type="scientific">Rossellomorea marisflavi</name>
    <dbReference type="NCBI Taxonomy" id="189381"/>
    <lineage>
        <taxon>Bacteria</taxon>
        <taxon>Bacillati</taxon>
        <taxon>Bacillota</taxon>
        <taxon>Bacilli</taxon>
        <taxon>Bacillales</taxon>
        <taxon>Bacillaceae</taxon>
        <taxon>Rossellomorea</taxon>
    </lineage>
</organism>
<dbReference type="Pfam" id="PF00563">
    <property type="entry name" value="EAL"/>
    <property type="match status" value="1"/>
</dbReference>
<dbReference type="SUPFAM" id="SSF141868">
    <property type="entry name" value="EAL domain-like"/>
    <property type="match status" value="1"/>
</dbReference>
<accession>A0A0M0GQS6</accession>
<dbReference type="Gene3D" id="3.20.20.450">
    <property type="entry name" value="EAL domain"/>
    <property type="match status" value="1"/>
</dbReference>
<dbReference type="RefSeq" id="WP_053427459.1">
    <property type="nucleotide sequence ID" value="NZ_LGUE01000001.1"/>
</dbReference>
<gene>
    <name evidence="2" type="ORF">AF331_07470</name>
</gene>
<dbReference type="PANTHER" id="PTHR33121:SF82">
    <property type="entry name" value="SIGNAL TRANSDUCTION PROTEIN CONTAINING A EAL DOMAIN"/>
    <property type="match status" value="1"/>
</dbReference>
<dbReference type="Pfam" id="PF10388">
    <property type="entry name" value="YkuI_C"/>
    <property type="match status" value="1"/>
</dbReference>
<keyword evidence="3" id="KW-1185">Reference proteome</keyword>
<dbReference type="InterPro" id="IPR018842">
    <property type="entry name" value="YkuI_C"/>
</dbReference>
<dbReference type="Gene3D" id="3.30.450.20">
    <property type="entry name" value="PAS domain"/>
    <property type="match status" value="1"/>
</dbReference>
<sequence>MDSMDVLSNKEQIIPYFKPVFNADGHRIAGYEVWGRLVEADGTAVCLKGFFEDHEIPDEYKVEVADHIASSALERYLDEKEEGLVFLHRDARLLMLDHGETFLQLLQQFEERGFSLDRIVLGLSEYAYTGDFEQLVHLLVYYKTYGIKISMNNIAENGGQLEKLSFFSPDILRVNLYQLRNDAGNKVYKDILYSLSVLARKIGASLLYEGIEINYQLQFAWLSGGRFYQGDYLHKESSTFLDPDILKLKLKQKYGDFIRYETKHLNAGYDLADLLHKDTGSELLKMKKENGDFDGILMELANHFSDKAFRLYICNEVGFQVSSNVLKVSGTWAKDPSYIGKNWSWRPYFLENIIRMRMDKKGLLSDMYSDIDSGESIRTFSFPLGNEHYLFMDLSYEFLFEEDSLLY</sequence>
<dbReference type="STRING" id="189381.GCA_900166615_02781"/>
<dbReference type="Proteomes" id="UP000037405">
    <property type="component" value="Unassembled WGS sequence"/>
</dbReference>
<feature type="domain" description="EAL" evidence="1">
    <location>
        <begin position="1"/>
        <end position="250"/>
    </location>
</feature>
<dbReference type="SUPFAM" id="SSF103190">
    <property type="entry name" value="Sensory domain-like"/>
    <property type="match status" value="1"/>
</dbReference>
<comment type="caution">
    <text evidence="2">The sequence shown here is derived from an EMBL/GenBank/DDBJ whole genome shotgun (WGS) entry which is preliminary data.</text>
</comment>
<reference evidence="3" key="1">
    <citation type="submission" date="2015-07" db="EMBL/GenBank/DDBJ databases">
        <title>Fjat-14235 jcm11544.</title>
        <authorList>
            <person name="Liu B."/>
            <person name="Wang J."/>
            <person name="Zhu Y."/>
            <person name="Liu G."/>
            <person name="Chen Q."/>
            <person name="Chen Z."/>
            <person name="Lan J."/>
            <person name="Che J."/>
            <person name="Ge C."/>
            <person name="Shi H."/>
            <person name="Pan Z."/>
            <person name="Liu X."/>
        </authorList>
    </citation>
    <scope>NUCLEOTIDE SEQUENCE [LARGE SCALE GENOMIC DNA]</scope>
    <source>
        <strain evidence="3">JCM 11544</strain>
    </source>
</reference>
<dbReference type="InterPro" id="IPR050706">
    <property type="entry name" value="Cyclic-di-GMP_PDE-like"/>
</dbReference>
<proteinExistence type="predicted"/>